<comment type="similarity">
    <text evidence="2 6">Belongs to the acetyltransferase family. GNA1 subfamily.</text>
</comment>
<proteinExistence type="inferred from homology"/>
<feature type="domain" description="N-acetyltransferase" evidence="7">
    <location>
        <begin position="77"/>
        <end position="171"/>
    </location>
</feature>
<evidence type="ECO:0000256" key="3">
    <source>
        <dbReference type="ARBA" id="ARBA00022679"/>
    </source>
</evidence>
<evidence type="ECO:0000256" key="6">
    <source>
        <dbReference type="RuleBase" id="RU365086"/>
    </source>
</evidence>
<protein>
    <recommendedName>
        <fullName evidence="6">Glucosamine 6-phosphate N-acetyltransferase</fullName>
        <ecNumber evidence="6">2.3.1.4</ecNumber>
    </recommendedName>
</protein>
<dbReference type="PANTHER" id="PTHR13355:SF11">
    <property type="entry name" value="GLUCOSAMINE 6-PHOSPHATE N-ACETYLTRANSFERASE"/>
    <property type="match status" value="1"/>
</dbReference>
<evidence type="ECO:0000256" key="5">
    <source>
        <dbReference type="ARBA" id="ARBA00048964"/>
    </source>
</evidence>
<evidence type="ECO:0000259" key="7">
    <source>
        <dbReference type="Pfam" id="PF00583"/>
    </source>
</evidence>
<sequence>MDTDFENLFDDGMLKLIDFSKHTSQFSPPISPNNPGDNLKLRPLNVNDYHKGYIGLLAKLTSTGDVTFDQFKKRFSQMKQCPNTYYIAVVEDLETNTIVATTTLVIEQKFIHECGIRGRIEDVVVCDTKRGKQLGKLMIGTMTALAEYLKVYKVSLECKDSLVPFYGQFGYKKEANNSNYLQLRL</sequence>
<comment type="catalytic activity">
    <reaction evidence="5 6">
        <text>D-glucosamine 6-phosphate + acetyl-CoA = N-acetyl-D-glucosamine 6-phosphate + CoA + H(+)</text>
        <dbReference type="Rhea" id="RHEA:10292"/>
        <dbReference type="ChEBI" id="CHEBI:15378"/>
        <dbReference type="ChEBI" id="CHEBI:57287"/>
        <dbReference type="ChEBI" id="CHEBI:57288"/>
        <dbReference type="ChEBI" id="CHEBI:57513"/>
        <dbReference type="ChEBI" id="CHEBI:58725"/>
        <dbReference type="EC" id="2.3.1.4"/>
    </reaction>
</comment>
<dbReference type="Gene3D" id="3.40.630.30">
    <property type="match status" value="1"/>
</dbReference>
<keyword evidence="9" id="KW-1185">Reference proteome</keyword>
<keyword evidence="4 6" id="KW-0012">Acyltransferase</keyword>
<dbReference type="InterPro" id="IPR039143">
    <property type="entry name" value="GNPNAT1-like"/>
</dbReference>
<keyword evidence="3 6" id="KW-0808">Transferase</keyword>
<dbReference type="SUPFAM" id="SSF55729">
    <property type="entry name" value="Acyl-CoA N-acyltransferases (Nat)"/>
    <property type="match status" value="1"/>
</dbReference>
<dbReference type="Pfam" id="PF00583">
    <property type="entry name" value="Acetyltransf_1"/>
    <property type="match status" value="1"/>
</dbReference>
<dbReference type="GO" id="GO:0004343">
    <property type="term" value="F:glucosamine 6-phosphate N-acetyltransferase activity"/>
    <property type="evidence" value="ECO:0007669"/>
    <property type="project" value="UniProtKB-UniRule"/>
</dbReference>
<accession>A0A9P0F9K0</accession>
<dbReference type="InterPro" id="IPR000182">
    <property type="entry name" value="GNAT_dom"/>
</dbReference>
<organism evidence="8 9">
    <name type="scientific">Bemisia tabaci</name>
    <name type="common">Sweetpotato whitefly</name>
    <name type="synonym">Aleurodes tabaci</name>
    <dbReference type="NCBI Taxonomy" id="7038"/>
    <lineage>
        <taxon>Eukaryota</taxon>
        <taxon>Metazoa</taxon>
        <taxon>Ecdysozoa</taxon>
        <taxon>Arthropoda</taxon>
        <taxon>Hexapoda</taxon>
        <taxon>Insecta</taxon>
        <taxon>Pterygota</taxon>
        <taxon>Neoptera</taxon>
        <taxon>Paraneoptera</taxon>
        <taxon>Hemiptera</taxon>
        <taxon>Sternorrhyncha</taxon>
        <taxon>Aleyrodoidea</taxon>
        <taxon>Aleyrodidae</taxon>
        <taxon>Aleyrodinae</taxon>
        <taxon>Bemisia</taxon>
    </lineage>
</organism>
<evidence type="ECO:0000313" key="9">
    <source>
        <dbReference type="Proteomes" id="UP001152759"/>
    </source>
</evidence>
<comment type="pathway">
    <text evidence="1 6">Nucleotide-sugar biosynthesis; UDP-N-acetyl-alpha-D-glucosamine biosynthesis; N-acetyl-alpha-D-glucosamine 1-phosphate from alpha-D-glucosamine 6-phosphate (route I): step 1/2.</text>
</comment>
<dbReference type="GO" id="GO:0006048">
    <property type="term" value="P:UDP-N-acetylglucosamine biosynthetic process"/>
    <property type="evidence" value="ECO:0007669"/>
    <property type="project" value="UniProtKB-UniRule"/>
</dbReference>
<gene>
    <name evidence="8" type="ORF">BEMITA_LOCUS13756</name>
</gene>
<name>A0A9P0F9K0_BEMTA</name>
<evidence type="ECO:0000313" key="8">
    <source>
        <dbReference type="EMBL" id="CAH0395587.1"/>
    </source>
</evidence>
<dbReference type="EMBL" id="OU963870">
    <property type="protein sequence ID" value="CAH0395587.1"/>
    <property type="molecule type" value="Genomic_DNA"/>
</dbReference>
<dbReference type="FunFam" id="3.40.630.30:FF:000043">
    <property type="entry name" value="Glucosamine 6-phosphate N-acetyltransferase"/>
    <property type="match status" value="1"/>
</dbReference>
<evidence type="ECO:0000256" key="2">
    <source>
        <dbReference type="ARBA" id="ARBA00006048"/>
    </source>
</evidence>
<evidence type="ECO:0000256" key="1">
    <source>
        <dbReference type="ARBA" id="ARBA00004832"/>
    </source>
</evidence>
<dbReference type="InterPro" id="IPR016181">
    <property type="entry name" value="Acyl_CoA_acyltransferase"/>
</dbReference>
<evidence type="ECO:0000256" key="4">
    <source>
        <dbReference type="ARBA" id="ARBA00023315"/>
    </source>
</evidence>
<dbReference type="PANTHER" id="PTHR13355">
    <property type="entry name" value="GLUCOSAMINE 6-PHOSPHATE N-ACETYLTRANSFERASE"/>
    <property type="match status" value="1"/>
</dbReference>
<reference evidence="8" key="1">
    <citation type="submission" date="2021-12" db="EMBL/GenBank/DDBJ databases">
        <authorList>
            <person name="King R."/>
        </authorList>
    </citation>
    <scope>NUCLEOTIDE SEQUENCE</scope>
</reference>
<dbReference type="EC" id="2.3.1.4" evidence="6"/>
<dbReference type="AlphaFoldDB" id="A0A9P0F9K0"/>
<dbReference type="Proteomes" id="UP001152759">
    <property type="component" value="Chromosome 9"/>
</dbReference>